<protein>
    <recommendedName>
        <fullName evidence="4">DUF2759 domain-containing protein</fullName>
    </recommendedName>
</protein>
<accession>A0A242A4U5</accession>
<evidence type="ECO:0000256" key="1">
    <source>
        <dbReference type="SAM" id="Phobius"/>
    </source>
</evidence>
<feature type="transmembrane region" description="Helical" evidence="1">
    <location>
        <begin position="29"/>
        <end position="49"/>
    </location>
</feature>
<dbReference type="AlphaFoldDB" id="A0A242A4U5"/>
<sequence>MGLSSILMIITTISLFFLLNGVNRKNKLMIWFSLITLLGIAIFIVYFIFLTPDYM</sequence>
<gene>
    <name evidence="2" type="ORF">A5886_001131</name>
</gene>
<keyword evidence="3" id="KW-1185">Reference proteome</keyword>
<dbReference type="Proteomes" id="UP000195043">
    <property type="component" value="Unassembled WGS sequence"/>
</dbReference>
<dbReference type="EMBL" id="NGKU01000001">
    <property type="protein sequence ID" value="OTN76055.1"/>
    <property type="molecule type" value="Genomic_DNA"/>
</dbReference>
<evidence type="ECO:0000313" key="3">
    <source>
        <dbReference type="Proteomes" id="UP000195043"/>
    </source>
</evidence>
<organism evidence="2 3">
    <name type="scientific">Candidatus Enterococcus testudinis</name>
    <dbReference type="NCBI Taxonomy" id="1834191"/>
    <lineage>
        <taxon>Bacteria</taxon>
        <taxon>Bacillati</taxon>
        <taxon>Bacillota</taxon>
        <taxon>Bacilli</taxon>
        <taxon>Lactobacillales</taxon>
        <taxon>Enterococcaceae</taxon>
        <taxon>Enterococcus</taxon>
    </lineage>
</organism>
<evidence type="ECO:0008006" key="4">
    <source>
        <dbReference type="Google" id="ProtNLM"/>
    </source>
</evidence>
<dbReference type="STRING" id="1834191.A5886_001131"/>
<comment type="caution">
    <text evidence="2">The sequence shown here is derived from an EMBL/GenBank/DDBJ whole genome shotgun (WGS) entry which is preliminary data.</text>
</comment>
<name>A0A242A4U5_9ENTE</name>
<keyword evidence="1" id="KW-1133">Transmembrane helix</keyword>
<keyword evidence="1" id="KW-0472">Membrane</keyword>
<evidence type="ECO:0000313" key="2">
    <source>
        <dbReference type="EMBL" id="OTN76055.1"/>
    </source>
</evidence>
<proteinExistence type="predicted"/>
<feature type="transmembrane region" description="Helical" evidence="1">
    <location>
        <begin position="6"/>
        <end position="22"/>
    </location>
</feature>
<keyword evidence="1" id="KW-0812">Transmembrane</keyword>
<reference evidence="2 3" key="1">
    <citation type="submission" date="2017-05" db="EMBL/GenBank/DDBJ databases">
        <title>The Genome Sequence of Enterococcus sp. 8G7_MSG3316.</title>
        <authorList>
            <consortium name="The Broad Institute Genomics Platform"/>
            <consortium name="The Broad Institute Genomic Center for Infectious Diseases"/>
            <person name="Earl A."/>
            <person name="Manson A."/>
            <person name="Schwartman J."/>
            <person name="Gilmore M."/>
            <person name="Abouelleil A."/>
            <person name="Cao P."/>
            <person name="Chapman S."/>
            <person name="Cusick C."/>
            <person name="Shea T."/>
            <person name="Young S."/>
            <person name="Neafsey D."/>
            <person name="Nusbaum C."/>
            <person name="Birren B."/>
        </authorList>
    </citation>
    <scope>NUCLEOTIDE SEQUENCE [LARGE SCALE GENOMIC DNA]</scope>
    <source>
        <strain evidence="2 3">8G7_MSG3316</strain>
    </source>
</reference>